<proteinExistence type="predicted"/>
<comment type="caution">
    <text evidence="1">The sequence shown here is derived from an EMBL/GenBank/DDBJ whole genome shotgun (WGS) entry which is preliminary data.</text>
</comment>
<organism evidence="1 2">
    <name type="scientific">Ephemerocybe angulata</name>
    <dbReference type="NCBI Taxonomy" id="980116"/>
    <lineage>
        <taxon>Eukaryota</taxon>
        <taxon>Fungi</taxon>
        <taxon>Dikarya</taxon>
        <taxon>Basidiomycota</taxon>
        <taxon>Agaricomycotina</taxon>
        <taxon>Agaricomycetes</taxon>
        <taxon>Agaricomycetidae</taxon>
        <taxon>Agaricales</taxon>
        <taxon>Agaricineae</taxon>
        <taxon>Psathyrellaceae</taxon>
        <taxon>Ephemerocybe</taxon>
    </lineage>
</organism>
<dbReference type="EMBL" id="JAACJK010000219">
    <property type="protein sequence ID" value="KAF5317035.1"/>
    <property type="molecule type" value="Genomic_DNA"/>
</dbReference>
<evidence type="ECO:0000313" key="2">
    <source>
        <dbReference type="Proteomes" id="UP000541558"/>
    </source>
</evidence>
<name>A0A8H5EY90_9AGAR</name>
<dbReference type="Proteomes" id="UP000541558">
    <property type="component" value="Unassembled WGS sequence"/>
</dbReference>
<protein>
    <submittedName>
        <fullName evidence="1">Uncharacterized protein</fullName>
    </submittedName>
</protein>
<evidence type="ECO:0000313" key="1">
    <source>
        <dbReference type="EMBL" id="KAF5317035.1"/>
    </source>
</evidence>
<keyword evidence="2" id="KW-1185">Reference proteome</keyword>
<dbReference type="OrthoDB" id="2322499at2759"/>
<reference evidence="1 2" key="1">
    <citation type="journal article" date="2020" name="ISME J.">
        <title>Uncovering the hidden diversity of litter-decomposition mechanisms in mushroom-forming fungi.</title>
        <authorList>
            <person name="Floudas D."/>
            <person name="Bentzer J."/>
            <person name="Ahren D."/>
            <person name="Johansson T."/>
            <person name="Persson P."/>
            <person name="Tunlid A."/>
        </authorList>
    </citation>
    <scope>NUCLEOTIDE SEQUENCE [LARGE SCALE GENOMIC DNA]</scope>
    <source>
        <strain evidence="1 2">CBS 175.51</strain>
    </source>
</reference>
<dbReference type="AlphaFoldDB" id="A0A8H5EY90"/>
<sequence>MDVGIGNSALTEKAWEKLRQKLEHDIQGRKDARLFSEKQALMKSRFAILTETWDKWIAFLNLLTSEHFLYPQLFDLWNFLPINSILELDSGVEVTVKDFQPIIDTFHVLVSEFQRQMEERVLNLIPVANLAPASSNVALDLATSIFSCAISPAWWEDSDNHRSPVLFIGWKAASMHRCSYTRHHVKYDVRTPVRRSRLVFAAAASKLAHHLVHLCGADPFTTTANDMDTLDEQYICETCAETTGAGSKKAKKVVFNWRGALWHAAEQHKFEGRANDHGTQPTFSVLQGDADRKKVKRKNEKFKKEALNTLPAWYCNHCLTYNNGKSGVLRDVQEHVSDVHGIEKPPDPTNYFFNEMYRFNLEGRRTTINPVSPKSESQD</sequence>
<gene>
    <name evidence="1" type="ORF">D9611_003580</name>
</gene>
<accession>A0A8H5EY90</accession>